<dbReference type="Gene3D" id="1.10.1660.10">
    <property type="match status" value="1"/>
</dbReference>
<dbReference type="PROSITE" id="PS50937">
    <property type="entry name" value="HTH_MERR_2"/>
    <property type="match status" value="1"/>
</dbReference>
<evidence type="ECO:0000313" key="4">
    <source>
        <dbReference type="Proteomes" id="UP001500363"/>
    </source>
</evidence>
<proteinExistence type="predicted"/>
<dbReference type="SMART" id="SM00422">
    <property type="entry name" value="HTH_MERR"/>
    <property type="match status" value="1"/>
</dbReference>
<dbReference type="PRINTS" id="PR00040">
    <property type="entry name" value="HTHMERR"/>
</dbReference>
<evidence type="ECO:0000259" key="2">
    <source>
        <dbReference type="PROSITE" id="PS50937"/>
    </source>
</evidence>
<dbReference type="CDD" id="cd01282">
    <property type="entry name" value="HTH_MerR-like_sg3"/>
    <property type="match status" value="1"/>
</dbReference>
<dbReference type="SUPFAM" id="SSF46955">
    <property type="entry name" value="Putative DNA-binding domain"/>
    <property type="match status" value="1"/>
</dbReference>
<gene>
    <name evidence="3" type="ORF">GCM10009741_17400</name>
</gene>
<dbReference type="PANTHER" id="PTHR30204:SF93">
    <property type="entry name" value="HTH MERR-TYPE DOMAIN-CONTAINING PROTEIN"/>
    <property type="match status" value="1"/>
</dbReference>
<protein>
    <submittedName>
        <fullName evidence="3">MerR family transcriptional regulator</fullName>
    </submittedName>
</protein>
<evidence type="ECO:0000313" key="3">
    <source>
        <dbReference type="EMBL" id="GAA1518233.1"/>
    </source>
</evidence>
<comment type="caution">
    <text evidence="3">The sequence shown here is derived from an EMBL/GenBank/DDBJ whole genome shotgun (WGS) entry which is preliminary data.</text>
</comment>
<dbReference type="InterPro" id="IPR047057">
    <property type="entry name" value="MerR_fam"/>
</dbReference>
<dbReference type="RefSeq" id="WP_344171776.1">
    <property type="nucleotide sequence ID" value="NZ_BAAANC010000001.1"/>
</dbReference>
<dbReference type="EMBL" id="BAAANC010000001">
    <property type="protein sequence ID" value="GAA1518233.1"/>
    <property type="molecule type" value="Genomic_DNA"/>
</dbReference>
<accession>A0ABP4L803</accession>
<dbReference type="Proteomes" id="UP001500363">
    <property type="component" value="Unassembled WGS sequence"/>
</dbReference>
<keyword evidence="4" id="KW-1185">Reference proteome</keyword>
<keyword evidence="1" id="KW-0238">DNA-binding</keyword>
<feature type="domain" description="HTH merR-type" evidence="2">
    <location>
        <begin position="1"/>
        <end position="68"/>
    </location>
</feature>
<organism evidence="3 4">
    <name type="scientific">Kribbella lupini</name>
    <dbReference type="NCBI Taxonomy" id="291602"/>
    <lineage>
        <taxon>Bacteria</taxon>
        <taxon>Bacillati</taxon>
        <taxon>Actinomycetota</taxon>
        <taxon>Actinomycetes</taxon>
        <taxon>Propionibacteriales</taxon>
        <taxon>Kribbellaceae</taxon>
        <taxon>Kribbella</taxon>
    </lineage>
</organism>
<dbReference type="InterPro" id="IPR009061">
    <property type="entry name" value="DNA-bd_dom_put_sf"/>
</dbReference>
<evidence type="ECO:0000256" key="1">
    <source>
        <dbReference type="ARBA" id="ARBA00023125"/>
    </source>
</evidence>
<dbReference type="InterPro" id="IPR000551">
    <property type="entry name" value="MerR-type_HTH_dom"/>
</dbReference>
<dbReference type="PROSITE" id="PS00552">
    <property type="entry name" value="HTH_MERR_1"/>
    <property type="match status" value="1"/>
</dbReference>
<reference evidence="4" key="1">
    <citation type="journal article" date="2019" name="Int. J. Syst. Evol. Microbiol.">
        <title>The Global Catalogue of Microorganisms (GCM) 10K type strain sequencing project: providing services to taxonomists for standard genome sequencing and annotation.</title>
        <authorList>
            <consortium name="The Broad Institute Genomics Platform"/>
            <consortium name="The Broad Institute Genome Sequencing Center for Infectious Disease"/>
            <person name="Wu L."/>
            <person name="Ma J."/>
        </authorList>
    </citation>
    <scope>NUCLEOTIDE SEQUENCE [LARGE SCALE GENOMIC DNA]</scope>
    <source>
        <strain evidence="4">JCM 14303</strain>
    </source>
</reference>
<dbReference type="Pfam" id="PF13411">
    <property type="entry name" value="MerR_1"/>
    <property type="match status" value="1"/>
</dbReference>
<sequence length="118" mass="13502">MQIGELAQRTGVNPRLLRYYEAQGLLTADRGPNGYRRYADDSVLTVRKIRILLDAGLTTEVIKHVLPCTREIRDNETVFDWCQSLRDLLDHELATVDRRLDGLQRTRDTLAAYLGQSS</sequence>
<dbReference type="PANTHER" id="PTHR30204">
    <property type="entry name" value="REDOX-CYCLING DRUG-SENSING TRANSCRIPTIONAL ACTIVATOR SOXR"/>
    <property type="match status" value="1"/>
</dbReference>
<name>A0ABP4L803_9ACTN</name>